<proteinExistence type="predicted"/>
<organism evidence="1">
    <name type="scientific">Valsa cypri RNA virus</name>
    <dbReference type="NCBI Taxonomy" id="1551561"/>
    <lineage>
        <taxon>Viruses</taxon>
    </lineage>
</organism>
<keyword evidence="1" id="KW-0696">RNA-directed RNA polymerase</keyword>
<sequence>MNIDERVTEFGSIGKYLYGLVSGTDFLDELNKHDTYVAKLIALRNSTSSLRVQHPLLPAAASLLLLPFPLQIELSIGDVFLLLKAGLGISYETTLLSNLQVLE</sequence>
<keyword evidence="1" id="KW-0548">Nucleotidyltransferase</keyword>
<evidence type="ECO:0000313" key="1">
    <source>
        <dbReference type="EMBL" id="AIS37551.1"/>
    </source>
</evidence>
<dbReference type="GO" id="GO:0003968">
    <property type="term" value="F:RNA-directed RNA polymerase activity"/>
    <property type="evidence" value="ECO:0007669"/>
    <property type="project" value="UniProtKB-KW"/>
</dbReference>
<reference evidence="1" key="1">
    <citation type="submission" date="2014-05" db="EMBL/GenBank/DDBJ databases">
        <title>Characterization of a novel Victorivirus in Valsa cypri.</title>
        <authorList>
            <person name="Peyambari M."/>
            <person name="Koohi Habibi M."/>
            <person name="Fotouhifar K.-B."/>
            <person name="Dizadji A."/>
            <person name="Roossinck M.J."/>
        </authorList>
    </citation>
    <scope>NUCLEOTIDE SEQUENCE</scope>
</reference>
<keyword evidence="1" id="KW-0808">Transferase</keyword>
<name>A0A096ZZ63_9VIRU</name>
<gene>
    <name evidence="1" type="primary">RdRp</name>
</gene>
<protein>
    <submittedName>
        <fullName evidence="1">RNA-dependent RNA polymerase</fullName>
    </submittedName>
</protein>
<feature type="non-terminal residue" evidence="1">
    <location>
        <position position="103"/>
    </location>
</feature>
<dbReference type="EMBL" id="KJ819542">
    <property type="protein sequence ID" value="AIS37551.1"/>
    <property type="molecule type" value="Genomic_RNA"/>
</dbReference>
<accession>A0A096ZZ63</accession>